<name>A0A0S1XEW2_THEBA</name>
<dbReference type="AlphaFoldDB" id="A0A0S1XEW2"/>
<accession>A0A0S1XEW2</accession>
<dbReference type="PATRIC" id="fig|55802.8.peg.2309"/>
<evidence type="ECO:0000313" key="1">
    <source>
        <dbReference type="EMBL" id="ALM76224.1"/>
    </source>
</evidence>
<gene>
    <name evidence="1" type="ORF">TBCH5v1_2329</name>
</gene>
<dbReference type="Proteomes" id="UP000066042">
    <property type="component" value="Chromosome"/>
</dbReference>
<evidence type="ECO:0000313" key="2">
    <source>
        <dbReference type="Proteomes" id="UP000066042"/>
    </source>
</evidence>
<reference evidence="1 2" key="1">
    <citation type="journal article" date="2016" name="Genome Announc.">
        <title>Complete genome sequence of the hyperthermophilic and piezophilic archaeon Thermococcus barophilus Ch5, capable of growth at the expense of hydrogenogenesis from carbon monoxide and formate.</title>
        <authorList>
            <person name="Oger P."/>
            <person name="Sokolova T.G."/>
            <person name="Kozhevnikova D.A."/>
            <person name="Taranov E.A."/>
            <person name="Vannier P."/>
            <person name="Lee H.S."/>
            <person name="Kwon K.K."/>
            <person name="Kang S.G."/>
            <person name="Lee J.H."/>
            <person name="Bonch-Osmolovskaya E.A."/>
            <person name="Lebedinsky A.V."/>
        </authorList>
    </citation>
    <scope>NUCLEOTIDE SEQUENCE [LARGE SCALE GENOMIC DNA]</scope>
    <source>
        <strain evidence="2">Ch5</strain>
    </source>
</reference>
<organism evidence="1 2">
    <name type="scientific">Thermococcus barophilus</name>
    <dbReference type="NCBI Taxonomy" id="55802"/>
    <lineage>
        <taxon>Archaea</taxon>
        <taxon>Methanobacteriati</taxon>
        <taxon>Methanobacteriota</taxon>
        <taxon>Thermococci</taxon>
        <taxon>Thermococcales</taxon>
        <taxon>Thermococcaceae</taxon>
        <taxon>Thermococcus</taxon>
    </lineage>
</organism>
<proteinExistence type="predicted"/>
<dbReference type="GeneID" id="43509032"/>
<protein>
    <submittedName>
        <fullName evidence="1">Uncharacterized protein</fullName>
    </submittedName>
</protein>
<dbReference type="RefSeq" id="WP_158508413.1">
    <property type="nucleotide sequence ID" value="NZ_CP013050.1"/>
</dbReference>
<dbReference type="STRING" id="55802.TBCH5v1_2329"/>
<sequence length="56" mass="6365">MSKSPPVNVHKTNVKTPPNLSLTEKAKLKLAEAYYGHEDVTDEEISFYEKLLAEME</sequence>
<dbReference type="EMBL" id="CP013050">
    <property type="protein sequence ID" value="ALM76224.1"/>
    <property type="molecule type" value="Genomic_DNA"/>
</dbReference>